<evidence type="ECO:0000256" key="3">
    <source>
        <dbReference type="ARBA" id="ARBA00022692"/>
    </source>
</evidence>
<dbReference type="InterPro" id="IPR003593">
    <property type="entry name" value="AAA+_ATPase"/>
</dbReference>
<accession>A0A8T0XGF3</accession>
<feature type="domain" description="ABC transporter" evidence="9">
    <location>
        <begin position="664"/>
        <end position="901"/>
    </location>
</feature>
<evidence type="ECO:0000256" key="2">
    <source>
        <dbReference type="ARBA" id="ARBA00008526"/>
    </source>
</evidence>
<dbReference type="GO" id="GO:0016887">
    <property type="term" value="F:ATP hydrolysis activity"/>
    <property type="evidence" value="ECO:0007669"/>
    <property type="project" value="InterPro"/>
</dbReference>
<dbReference type="AlphaFoldDB" id="A0A8T0XGF3"/>
<keyword evidence="7 8" id="KW-0472">Membrane</keyword>
<comment type="similarity">
    <text evidence="2">Belongs to the ABC transporter superfamily. ABCA family. CPR flippase (TC 3.A.1.211) subfamily.</text>
</comment>
<evidence type="ECO:0000313" key="11">
    <source>
        <dbReference type="Proteomes" id="UP000823388"/>
    </source>
</evidence>
<feature type="transmembrane region" description="Helical" evidence="8">
    <location>
        <begin position="351"/>
        <end position="374"/>
    </location>
</feature>
<keyword evidence="3 8" id="KW-0812">Transmembrane</keyword>
<dbReference type="PROSITE" id="PS00211">
    <property type="entry name" value="ABC_TRANSPORTER_1"/>
    <property type="match status" value="1"/>
</dbReference>
<keyword evidence="4" id="KW-0547">Nucleotide-binding</keyword>
<dbReference type="PANTHER" id="PTHR19229">
    <property type="entry name" value="ATP-BINDING CASSETTE TRANSPORTER SUBFAMILY A ABCA"/>
    <property type="match status" value="1"/>
</dbReference>
<feature type="transmembrane region" description="Helical" evidence="8">
    <location>
        <begin position="463"/>
        <end position="484"/>
    </location>
</feature>
<dbReference type="CDD" id="cd03263">
    <property type="entry name" value="ABC_subfamily_A"/>
    <property type="match status" value="1"/>
</dbReference>
<dbReference type="SUPFAM" id="SSF52540">
    <property type="entry name" value="P-loop containing nucleoside triphosphate hydrolases"/>
    <property type="match status" value="1"/>
</dbReference>
<keyword evidence="5" id="KW-0067">ATP-binding</keyword>
<evidence type="ECO:0000256" key="4">
    <source>
        <dbReference type="ARBA" id="ARBA00022741"/>
    </source>
</evidence>
<evidence type="ECO:0000313" key="10">
    <source>
        <dbReference type="EMBL" id="KAG2656986.1"/>
    </source>
</evidence>
<proteinExistence type="inferred from homology"/>
<keyword evidence="6 8" id="KW-1133">Transmembrane helix</keyword>
<dbReference type="GO" id="GO:0005319">
    <property type="term" value="F:lipid transporter activity"/>
    <property type="evidence" value="ECO:0007669"/>
    <property type="project" value="TreeGrafter"/>
</dbReference>
<dbReference type="SMART" id="SM00382">
    <property type="entry name" value="AAA"/>
    <property type="match status" value="1"/>
</dbReference>
<feature type="transmembrane region" description="Helical" evidence="8">
    <location>
        <begin position="434"/>
        <end position="456"/>
    </location>
</feature>
<dbReference type="InterPro" id="IPR017871">
    <property type="entry name" value="ABC_transporter-like_CS"/>
</dbReference>
<gene>
    <name evidence="10" type="ORF">PVAP13_1KG119400</name>
</gene>
<dbReference type="Gene3D" id="3.40.50.300">
    <property type="entry name" value="P-loop containing nucleotide triphosphate hydrolases"/>
    <property type="match status" value="1"/>
</dbReference>
<reference evidence="10" key="1">
    <citation type="submission" date="2020-05" db="EMBL/GenBank/DDBJ databases">
        <title>WGS assembly of Panicum virgatum.</title>
        <authorList>
            <person name="Lovell J.T."/>
            <person name="Jenkins J."/>
            <person name="Shu S."/>
            <person name="Juenger T.E."/>
            <person name="Schmutz J."/>
        </authorList>
    </citation>
    <scope>NUCLEOTIDE SEQUENCE</scope>
    <source>
        <strain evidence="10">AP13</strain>
    </source>
</reference>
<sequence>MGSANCLAQTNALFRKNLVMQRRNCRANCCLVCFPFLICLLLGGTQLLVIIAYRSSHRSGIDCGYCAAGTKSWIDSKVGGLDCPIQCPLPIAPKWPPVLQLPLDSDLVNELGSFKSTNLTDTSIRRAKHSPVKFLVTGANQPFAESVMSNMLPKHDDGLKFVADISTLADFVLGTYAMRVMSSGADELGSDFDHYSHLFFLQSNCAAKSKLSFLIQAGRGNFTKDAECIEGLFLWRENSSVMNSELYRDRYQEDKETNKIASAYDLMSSDLNKFNLVVSYNSSYKGATQFSLSPLSSLSFSPIMLRIPRLLNLVSNAYLELRGSHTKMQFEFVKDMPRAAQPEMTIDISFLVGKVVFVWMIMLLFPVILSNLVYEKQQRLRTIMKMHGLGDMAYWTISYCYFLFLSLLYILFLVVFGSWAGIMLFKMSEFRVQFLVYFAYMNLQISFAFLMATYFSNVRTASVTGYLFTIGSGYLAEYLFRPIFEDMTLSSLCPNIPIFWLSLLLIYLIPLLLFLRKDIFFSCVLGNWTTLMEFFPPFSLYRIIYEFSPPPSPFYLTDFSGIQWGDLSDRKNGMKEILIIMALEWATFLLLTFFLDEFGTLRNGIRKMVSVCHSSGDGNSQASQKQTIQLQESEYSVEMDRTDVLREREIVEQLLQESDSSYSIVCNNLKKVYHGKDGNAEKIAVTGLSLSMQRGQCFGILGPNGAGKTSLISMLTGFTKPTSGTAYINGMDIRLDMGKIYTGIGVCPQFDLLWETLTGREHLMFYGRLKNLRCAALDRAVEQSLKSVRLFDGGVADKRVAEYSGGMKRRLSVAISLIGDPEVVYMDEPSSGLDPASRRALWNAVMSAKQNRAIILTTHSMEEAEALCDMIGIMVNGSLQCIGNSKELRAKYGGTYVLTVTTAAGEEEEVVEQLVRSLCPAANRVYRISGTQKFEMPKQGLRISQVFQAMEHAKSWLNIAAWGLSDATLEDVFIKVASESDITSV</sequence>
<keyword evidence="11" id="KW-1185">Reference proteome</keyword>
<evidence type="ECO:0000256" key="6">
    <source>
        <dbReference type="ARBA" id="ARBA00022989"/>
    </source>
</evidence>
<dbReference type="PROSITE" id="PS50893">
    <property type="entry name" value="ABC_TRANSPORTER_2"/>
    <property type="match status" value="1"/>
</dbReference>
<comment type="subcellular location">
    <subcellularLocation>
        <location evidence="1">Membrane</location>
    </subcellularLocation>
</comment>
<protein>
    <recommendedName>
        <fullName evidence="9">ABC transporter domain-containing protein</fullName>
    </recommendedName>
</protein>
<dbReference type="InterPro" id="IPR003439">
    <property type="entry name" value="ABC_transporter-like_ATP-bd"/>
</dbReference>
<evidence type="ECO:0000256" key="1">
    <source>
        <dbReference type="ARBA" id="ARBA00004370"/>
    </source>
</evidence>
<dbReference type="Proteomes" id="UP000823388">
    <property type="component" value="Chromosome 1K"/>
</dbReference>
<dbReference type="Pfam" id="PF00005">
    <property type="entry name" value="ABC_tran"/>
    <property type="match status" value="1"/>
</dbReference>
<organism evidence="10 11">
    <name type="scientific">Panicum virgatum</name>
    <name type="common">Blackwell switchgrass</name>
    <dbReference type="NCBI Taxonomy" id="38727"/>
    <lineage>
        <taxon>Eukaryota</taxon>
        <taxon>Viridiplantae</taxon>
        <taxon>Streptophyta</taxon>
        <taxon>Embryophyta</taxon>
        <taxon>Tracheophyta</taxon>
        <taxon>Spermatophyta</taxon>
        <taxon>Magnoliopsida</taxon>
        <taxon>Liliopsida</taxon>
        <taxon>Poales</taxon>
        <taxon>Poaceae</taxon>
        <taxon>PACMAD clade</taxon>
        <taxon>Panicoideae</taxon>
        <taxon>Panicodae</taxon>
        <taxon>Paniceae</taxon>
        <taxon>Panicinae</taxon>
        <taxon>Panicum</taxon>
        <taxon>Panicum sect. Hiantes</taxon>
    </lineage>
</organism>
<dbReference type="GO" id="GO:0016020">
    <property type="term" value="C:membrane"/>
    <property type="evidence" value="ECO:0007669"/>
    <property type="project" value="UniProtKB-SubCell"/>
</dbReference>
<dbReference type="PANTHER" id="PTHR19229:SF213">
    <property type="entry name" value="ABC TRANSPORTER DOMAIN-CONTAINING PROTEIN"/>
    <property type="match status" value="1"/>
</dbReference>
<dbReference type="InterPro" id="IPR026082">
    <property type="entry name" value="ABCA"/>
</dbReference>
<dbReference type="GO" id="GO:0140359">
    <property type="term" value="F:ABC-type transporter activity"/>
    <property type="evidence" value="ECO:0007669"/>
    <property type="project" value="InterPro"/>
</dbReference>
<feature type="transmembrane region" description="Helical" evidence="8">
    <location>
        <begin position="496"/>
        <end position="515"/>
    </location>
</feature>
<comment type="caution">
    <text evidence="10">The sequence shown here is derived from an EMBL/GenBank/DDBJ whole genome shotgun (WGS) entry which is preliminary data.</text>
</comment>
<dbReference type="Pfam" id="PF24526">
    <property type="entry name" value="ABCA12_C"/>
    <property type="match status" value="1"/>
</dbReference>
<evidence type="ECO:0000256" key="8">
    <source>
        <dbReference type="SAM" id="Phobius"/>
    </source>
</evidence>
<feature type="transmembrane region" description="Helical" evidence="8">
    <location>
        <begin position="29"/>
        <end position="53"/>
    </location>
</feature>
<dbReference type="FunFam" id="3.40.50.300:FF:000633">
    <property type="entry name" value="ABC transporter A family member 7"/>
    <property type="match status" value="1"/>
</dbReference>
<evidence type="ECO:0000259" key="9">
    <source>
        <dbReference type="PROSITE" id="PS50893"/>
    </source>
</evidence>
<feature type="transmembrane region" description="Helical" evidence="8">
    <location>
        <begin position="394"/>
        <end position="422"/>
    </location>
</feature>
<dbReference type="GO" id="GO:0005524">
    <property type="term" value="F:ATP binding"/>
    <property type="evidence" value="ECO:0007669"/>
    <property type="project" value="UniProtKB-KW"/>
</dbReference>
<evidence type="ECO:0000256" key="7">
    <source>
        <dbReference type="ARBA" id="ARBA00023136"/>
    </source>
</evidence>
<dbReference type="EMBL" id="CM029037">
    <property type="protein sequence ID" value="KAG2656986.1"/>
    <property type="molecule type" value="Genomic_DNA"/>
</dbReference>
<evidence type="ECO:0000256" key="5">
    <source>
        <dbReference type="ARBA" id="ARBA00022840"/>
    </source>
</evidence>
<feature type="transmembrane region" description="Helical" evidence="8">
    <location>
        <begin position="577"/>
        <end position="595"/>
    </location>
</feature>
<dbReference type="InterPro" id="IPR027417">
    <property type="entry name" value="P-loop_NTPase"/>
</dbReference>
<name>A0A8T0XGF3_PANVG</name>